<feature type="transmembrane region" description="Helical" evidence="1">
    <location>
        <begin position="47"/>
        <end position="68"/>
    </location>
</feature>
<comment type="caution">
    <text evidence="2">The sequence shown here is derived from an EMBL/GenBank/DDBJ whole genome shotgun (WGS) entry which is preliminary data.</text>
</comment>
<dbReference type="AlphaFoldDB" id="A0A926Y156"/>
<protein>
    <recommendedName>
        <fullName evidence="4">DUF3278 domain-containing protein</fullName>
    </recommendedName>
</protein>
<sequence>MENKLKHLEFIQNIIARFNSNCFLIKGWAVTLVAALFALAAKDANERYMFVTYISTIIFWLLDGYYLSKERQYRCLYRKIAAESDTDFTMDTSNFAKGHNTWFFSLFAQAIIVFYSFLITMPLLLILIFKN</sequence>
<keyword evidence="1" id="KW-0812">Transmembrane</keyword>
<evidence type="ECO:0008006" key="4">
    <source>
        <dbReference type="Google" id="ProtNLM"/>
    </source>
</evidence>
<keyword evidence="1" id="KW-1133">Transmembrane helix</keyword>
<dbReference type="RefSeq" id="WP_190891451.1">
    <property type="nucleotide sequence ID" value="NZ_JACWZY010000035.1"/>
</dbReference>
<gene>
    <name evidence="2" type="ORF">IC229_28850</name>
</gene>
<organism evidence="2 3">
    <name type="scientific">Spirosoma profusum</name>
    <dbReference type="NCBI Taxonomy" id="2771354"/>
    <lineage>
        <taxon>Bacteria</taxon>
        <taxon>Pseudomonadati</taxon>
        <taxon>Bacteroidota</taxon>
        <taxon>Cytophagia</taxon>
        <taxon>Cytophagales</taxon>
        <taxon>Cytophagaceae</taxon>
        <taxon>Spirosoma</taxon>
    </lineage>
</organism>
<keyword evidence="1" id="KW-0472">Membrane</keyword>
<proteinExistence type="predicted"/>
<evidence type="ECO:0000313" key="3">
    <source>
        <dbReference type="Proteomes" id="UP000598820"/>
    </source>
</evidence>
<keyword evidence="3" id="KW-1185">Reference proteome</keyword>
<dbReference type="Proteomes" id="UP000598820">
    <property type="component" value="Unassembled WGS sequence"/>
</dbReference>
<evidence type="ECO:0000256" key="1">
    <source>
        <dbReference type="SAM" id="Phobius"/>
    </source>
</evidence>
<name>A0A926Y156_9BACT</name>
<reference evidence="2" key="1">
    <citation type="submission" date="2020-09" db="EMBL/GenBank/DDBJ databases">
        <authorList>
            <person name="Kim M.K."/>
        </authorList>
    </citation>
    <scope>NUCLEOTIDE SEQUENCE</scope>
    <source>
        <strain evidence="2">BT702</strain>
    </source>
</reference>
<feature type="transmembrane region" description="Helical" evidence="1">
    <location>
        <begin position="21"/>
        <end position="41"/>
    </location>
</feature>
<accession>A0A926Y156</accession>
<dbReference type="EMBL" id="JACWZY010000035">
    <property type="protein sequence ID" value="MBD2704679.1"/>
    <property type="molecule type" value="Genomic_DNA"/>
</dbReference>
<feature type="transmembrane region" description="Helical" evidence="1">
    <location>
        <begin position="102"/>
        <end position="129"/>
    </location>
</feature>
<evidence type="ECO:0000313" key="2">
    <source>
        <dbReference type="EMBL" id="MBD2704679.1"/>
    </source>
</evidence>